<keyword evidence="2" id="KW-0547">Nucleotide-binding</keyword>
<keyword evidence="2" id="KW-0067">ATP-binding</keyword>
<dbReference type="EMBL" id="CP001346">
    <property type="protein sequence ID" value="ACL47844.1"/>
    <property type="molecule type" value="Genomic_DNA"/>
</dbReference>
<evidence type="ECO:0000259" key="1">
    <source>
        <dbReference type="SMART" id="SM00487"/>
    </source>
</evidence>
<evidence type="ECO:0000313" key="2">
    <source>
        <dbReference type="EMBL" id="ACL47844.1"/>
    </source>
</evidence>
<dbReference type="InterPro" id="IPR014001">
    <property type="entry name" value="Helicase_ATP-bd"/>
</dbReference>
<proteinExistence type="predicted"/>
<gene>
    <name evidence="2" type="ordered locus">Cyan7425_0148</name>
</gene>
<dbReference type="InterPro" id="IPR027417">
    <property type="entry name" value="P-loop_NTPase"/>
</dbReference>
<dbReference type="Gene3D" id="3.40.50.300">
    <property type="entry name" value="P-loop containing nucleotide triphosphate hydrolases"/>
    <property type="match status" value="1"/>
</dbReference>
<geneLocation type="plasmid" evidence="2">
    <name>pP742502</name>
</geneLocation>
<dbReference type="SMART" id="SM00487">
    <property type="entry name" value="DEXDc"/>
    <property type="match status" value="1"/>
</dbReference>
<protein>
    <submittedName>
        <fullName evidence="2">DEAD-like helicase</fullName>
    </submittedName>
</protein>
<feature type="domain" description="Helicase ATP-binding" evidence="1">
    <location>
        <begin position="13"/>
        <end position="337"/>
    </location>
</feature>
<keyword evidence="2" id="KW-0347">Helicase</keyword>
<dbReference type="KEGG" id="cyn:Cyan7425_0148"/>
<dbReference type="GO" id="GO:0004386">
    <property type="term" value="F:helicase activity"/>
    <property type="evidence" value="ECO:0007669"/>
    <property type="project" value="UniProtKB-KW"/>
</dbReference>
<name>B8HZJ6_CYAP4</name>
<keyword evidence="2" id="KW-0378">Hydrolase</keyword>
<dbReference type="eggNOG" id="COG0553">
    <property type="taxonomic scope" value="Bacteria"/>
</dbReference>
<dbReference type="HOGENOM" id="CLU_287543_0_0_3"/>
<dbReference type="AlphaFoldDB" id="B8HZJ6"/>
<sequence>MKNRAPYPDPEQILKGLKDFQRNTVEYVFRRLYLDKDASDRFLIADEVGLGKTLVARGLIAKAIDYLSLRVDRIDIIYVCSNADIARQNIQRLNITGKKDFSLASRITLLPLELNNLNQNRINFVSFTPGTSFDLKSGTGIEKERALLYWLLYEEWFFRGKASPLNILQGRSRADRFREYINRFRDIFPIDATLAQVFIEKLRHKIQYEEQQGQPDLFTRFTELCEPFSHHTNNISWEDNQKRNQLIGDLRLLLAKACVSALEPDLIILDEFQRFKHLLEPENELNKIAQELFNFSNTHSSTKVVLLSATPYKMYTLAHEAAEENHYEDFLRTIQFLQSNQNQTDYLRKLLEQYRRELFRLGQNNYDNLLELKSGLESELRRVMVRTERLAASPERNGMLVEIPCSNIKLEPQDLETYLSLQTIARILGHSDTLEYWKSAPYLLNFMDDYELKRSFIQALDDRDQETSLAHAIATSSALLLSRQDIETYAKVDACNARLRGLLEDTIGVGAWKLLWVPPSLPYYKLGGVFSNAKLTQVTKRLVFSSWRIVPKMIASLLSYEAERKMIKSFEQNPQNTPEARERRRPLLRFARSKDNKIRLTGMPVLGLLYPSMVLAIEGDPLSFAIKTDAPGIPALEEVQSRIANRIEALLQALNIEPFEAGAEDESWYWVAPILLDRHFEPQATHDWFSLPDLASTWAGKEHEQEADEPDPSLWAEHIKMAKAVVDAPFLSLGKPPKDLSLVLAHMAIGAPGIVALRTLSRITANPTLLTNSAVRNYAAQTAWSFRTLFNSPEATALIRGLNPKASYWRSVLNYCVNGCLQAVLDEYAHILQESLGLLNQQGEEAEKKNAEETAKEISEAISTALTLRTSVMEVDEIVGDTRGRSTVLMAVSG</sequence>
<dbReference type="SUPFAM" id="SSF52540">
    <property type="entry name" value="P-loop containing nucleoside triphosphate hydrolases"/>
    <property type="match status" value="1"/>
</dbReference>
<organism evidence="2">
    <name type="scientific">Cyanothece sp. (strain PCC 7425 / ATCC 29141)</name>
    <dbReference type="NCBI Taxonomy" id="395961"/>
    <lineage>
        <taxon>Bacteria</taxon>
        <taxon>Bacillati</taxon>
        <taxon>Cyanobacteriota</taxon>
        <taxon>Cyanophyceae</taxon>
        <taxon>Gomontiellales</taxon>
        <taxon>Cyanothecaceae</taxon>
        <taxon>Cyanothece</taxon>
    </lineage>
</organism>
<keyword evidence="2" id="KW-0614">Plasmid</keyword>
<dbReference type="OrthoDB" id="9760715at2"/>
<accession>B8HZJ6</accession>
<reference evidence="2" key="1">
    <citation type="submission" date="2009-01" db="EMBL/GenBank/DDBJ databases">
        <title>Complete sequence of plasmid2 Cyanothece sp. PCC 7425.</title>
        <authorList>
            <consortium name="US DOE Joint Genome Institute"/>
            <person name="Lucas S."/>
            <person name="Copeland A."/>
            <person name="Lapidus A."/>
            <person name="Glavina del Rio T."/>
            <person name="Dalin E."/>
            <person name="Tice H."/>
            <person name="Bruce D."/>
            <person name="Goodwin L."/>
            <person name="Pitluck S."/>
            <person name="Sims D."/>
            <person name="Meineke L."/>
            <person name="Brettin T."/>
            <person name="Detter J.C."/>
            <person name="Han C."/>
            <person name="Larimer F."/>
            <person name="Land M."/>
            <person name="Hauser L."/>
            <person name="Kyrpides N."/>
            <person name="Ovchinnikova G."/>
            <person name="Liberton M."/>
            <person name="Stoeckel J."/>
            <person name="Banerjee A."/>
            <person name="Singh A."/>
            <person name="Page L."/>
            <person name="Sato H."/>
            <person name="Zhao L."/>
            <person name="Sherman L."/>
            <person name="Pakrasi H."/>
            <person name="Richardson P."/>
        </authorList>
    </citation>
    <scope>NUCLEOTIDE SEQUENCE</scope>
    <source>
        <strain evidence="2">PCC 7425</strain>
        <plasmid evidence="2">pP742502</plasmid>
    </source>
</reference>